<sequence>MKRIISLIKRLAFLGYCTFEIESIIKEAIGIDIVSNLNGIQELAVIQHLEMYEQLGLSYLDTYSK</sequence>
<dbReference type="RefSeq" id="WP_094605189.1">
    <property type="nucleotide sequence ID" value="NZ_CP155573.1"/>
</dbReference>
<keyword evidence="2" id="KW-1185">Reference proteome</keyword>
<dbReference type="EMBL" id="CP155573">
    <property type="protein sequence ID" value="XFO67081.1"/>
    <property type="molecule type" value="Genomic_DNA"/>
</dbReference>
<dbReference type="Proteomes" id="UP000216752">
    <property type="component" value="Chromosome"/>
</dbReference>
<reference evidence="1" key="1">
    <citation type="submission" date="2024-05" db="EMBL/GenBank/DDBJ databases">
        <title>Isolation and characterization of Sporomusa carbonis sp. nov., a carboxydotrophic hydrogenogen in the genus of Sporomusa isolated from a charcoal burning pile.</title>
        <authorList>
            <person name="Boeer T."/>
            <person name="Rosenbaum F."/>
            <person name="Eysell L."/>
            <person name="Mueller V."/>
            <person name="Daniel R."/>
            <person name="Poehlein A."/>
        </authorList>
    </citation>
    <scope>NUCLEOTIDE SEQUENCE [LARGE SCALE GENOMIC DNA]</scope>
    <source>
        <strain evidence="1">DSM 10669</strain>
    </source>
</reference>
<accession>A0ABZ3IND0</accession>
<evidence type="ECO:0000313" key="1">
    <source>
        <dbReference type="EMBL" id="XFO67081.1"/>
    </source>
</evidence>
<gene>
    <name evidence="1" type="ORF">SPSIL_032600</name>
</gene>
<proteinExistence type="predicted"/>
<name>A0ABZ3IND0_9FIRM</name>
<protein>
    <submittedName>
        <fullName evidence="1">Uncharacterized protein</fullName>
    </submittedName>
</protein>
<organism evidence="1 2">
    <name type="scientific">Sporomusa silvacetica DSM 10669</name>
    <dbReference type="NCBI Taxonomy" id="1123289"/>
    <lineage>
        <taxon>Bacteria</taxon>
        <taxon>Bacillati</taxon>
        <taxon>Bacillota</taxon>
        <taxon>Negativicutes</taxon>
        <taxon>Selenomonadales</taxon>
        <taxon>Sporomusaceae</taxon>
        <taxon>Sporomusa</taxon>
    </lineage>
</organism>
<evidence type="ECO:0000313" key="2">
    <source>
        <dbReference type="Proteomes" id="UP000216752"/>
    </source>
</evidence>